<evidence type="ECO:0000256" key="10">
    <source>
        <dbReference type="ARBA" id="ARBA00023237"/>
    </source>
</evidence>
<evidence type="ECO:0000256" key="13">
    <source>
        <dbReference type="SAM" id="SignalP"/>
    </source>
</evidence>
<keyword evidence="3 11" id="KW-1134">Transmembrane beta strand</keyword>
<evidence type="ECO:0000256" key="1">
    <source>
        <dbReference type="ARBA" id="ARBA00004571"/>
    </source>
</evidence>
<dbReference type="Pfam" id="PF13715">
    <property type="entry name" value="CarbopepD_reg_2"/>
    <property type="match status" value="1"/>
</dbReference>
<evidence type="ECO:0000313" key="18">
    <source>
        <dbReference type="EMBL" id="WET63820.1"/>
    </source>
</evidence>
<dbReference type="PROSITE" id="PS52016">
    <property type="entry name" value="TONB_DEPENDENT_REC_3"/>
    <property type="match status" value="1"/>
</dbReference>
<feature type="signal peptide" evidence="13">
    <location>
        <begin position="1"/>
        <end position="19"/>
    </location>
</feature>
<feature type="domain" description="TonB-dependent receptor plug" evidence="15">
    <location>
        <begin position="116"/>
        <end position="240"/>
    </location>
</feature>
<keyword evidence="9 11" id="KW-0472">Membrane</keyword>
<evidence type="ECO:0000256" key="4">
    <source>
        <dbReference type="ARBA" id="ARBA00022496"/>
    </source>
</evidence>
<feature type="domain" description="TonB-dependent receptor-like beta-barrel" evidence="14">
    <location>
        <begin position="398"/>
        <end position="773"/>
    </location>
</feature>
<keyword evidence="4" id="KW-0410">Iron transport</keyword>
<dbReference type="InterPro" id="IPR039426">
    <property type="entry name" value="TonB-dep_rcpt-like"/>
</dbReference>
<gene>
    <name evidence="17" type="ORF">GKD59_20680</name>
    <name evidence="16" type="ORF">LI194_19035</name>
    <name evidence="18" type="ORF">P2T59_19270</name>
</gene>
<evidence type="ECO:0000256" key="11">
    <source>
        <dbReference type="PROSITE-ProRule" id="PRU01360"/>
    </source>
</evidence>
<evidence type="ECO:0000256" key="12">
    <source>
        <dbReference type="RuleBase" id="RU003357"/>
    </source>
</evidence>
<reference evidence="16" key="2">
    <citation type="submission" date="2021-10" db="EMBL/GenBank/DDBJ databases">
        <title>Collection of gut derived symbiotic bacterial strains cultured from healthy donors.</title>
        <authorList>
            <person name="Lin H."/>
            <person name="Littmann E."/>
            <person name="Kohout C."/>
            <person name="Pamer E.G."/>
        </authorList>
    </citation>
    <scope>NUCLEOTIDE SEQUENCE</scope>
    <source>
        <strain evidence="16">DFI.2.94</strain>
    </source>
</reference>
<organism evidence="17 19">
    <name type="scientific">Parabacteroides distasonis</name>
    <dbReference type="NCBI Taxonomy" id="823"/>
    <lineage>
        <taxon>Bacteria</taxon>
        <taxon>Pseudomonadati</taxon>
        <taxon>Bacteroidota</taxon>
        <taxon>Bacteroidia</taxon>
        <taxon>Bacteroidales</taxon>
        <taxon>Tannerellaceae</taxon>
        <taxon>Parabacteroides</taxon>
    </lineage>
</organism>
<dbReference type="InterPro" id="IPR000531">
    <property type="entry name" value="Beta-barrel_TonB"/>
</dbReference>
<reference evidence="17 19" key="1">
    <citation type="journal article" date="2019" name="Nat. Med.">
        <title>A library of human gut bacterial isolates paired with longitudinal multiomics data enables mechanistic microbiome research.</title>
        <authorList>
            <person name="Poyet M."/>
            <person name="Groussin M."/>
            <person name="Gibbons S.M."/>
            <person name="Avila-Pacheco J."/>
            <person name="Jiang X."/>
            <person name="Kearney S.M."/>
            <person name="Perrotta A.R."/>
            <person name="Berdy B."/>
            <person name="Zhao S."/>
            <person name="Lieberman T.D."/>
            <person name="Swanson P.K."/>
            <person name="Smith M."/>
            <person name="Roesemann S."/>
            <person name="Alexander J.E."/>
            <person name="Rich S.A."/>
            <person name="Livny J."/>
            <person name="Vlamakis H."/>
            <person name="Clish C."/>
            <person name="Bullock K."/>
            <person name="Deik A."/>
            <person name="Scott J."/>
            <person name="Pierce K.A."/>
            <person name="Xavier R.J."/>
            <person name="Alm E.J."/>
        </authorList>
    </citation>
    <scope>NUCLEOTIDE SEQUENCE [LARGE SCALE GENOMIC DNA]</scope>
    <source>
        <strain evidence="17 19">BIOML-A41</strain>
    </source>
</reference>
<evidence type="ECO:0000256" key="8">
    <source>
        <dbReference type="ARBA" id="ARBA00023077"/>
    </source>
</evidence>
<dbReference type="EMBL" id="JAJCNI010000031">
    <property type="protein sequence ID" value="MCB6519880.1"/>
    <property type="molecule type" value="Genomic_DNA"/>
</dbReference>
<keyword evidence="7" id="KW-0406">Ion transport</keyword>
<dbReference type="InterPro" id="IPR036942">
    <property type="entry name" value="Beta-barrel_TonB_sf"/>
</dbReference>
<dbReference type="Proteomes" id="UP001198806">
    <property type="component" value="Unassembled WGS sequence"/>
</dbReference>
<dbReference type="EMBL" id="WKLT01000028">
    <property type="protein sequence ID" value="MRY60269.1"/>
    <property type="molecule type" value="Genomic_DNA"/>
</dbReference>
<dbReference type="InterPro" id="IPR008969">
    <property type="entry name" value="CarboxyPept-like_regulatory"/>
</dbReference>
<name>A0A174KXD7_PARDI</name>
<evidence type="ECO:0000256" key="5">
    <source>
        <dbReference type="ARBA" id="ARBA00022692"/>
    </source>
</evidence>
<dbReference type="AlphaFoldDB" id="A0A174KXD7"/>
<evidence type="ECO:0000259" key="15">
    <source>
        <dbReference type="Pfam" id="PF07715"/>
    </source>
</evidence>
<dbReference type="Pfam" id="PF07715">
    <property type="entry name" value="Plug"/>
    <property type="match status" value="1"/>
</dbReference>
<dbReference type="InterPro" id="IPR023997">
    <property type="entry name" value="TonB-dep_OMP_SusC/RagA_CS"/>
</dbReference>
<dbReference type="SUPFAM" id="SSF49464">
    <property type="entry name" value="Carboxypeptidase regulatory domain-like"/>
    <property type="match status" value="1"/>
</dbReference>
<keyword evidence="13" id="KW-0732">Signal</keyword>
<dbReference type="Gene3D" id="2.40.170.20">
    <property type="entry name" value="TonB-dependent receptor, beta-barrel domain"/>
    <property type="match status" value="1"/>
</dbReference>
<evidence type="ECO:0000256" key="9">
    <source>
        <dbReference type="ARBA" id="ARBA00023136"/>
    </source>
</evidence>
<evidence type="ECO:0000256" key="6">
    <source>
        <dbReference type="ARBA" id="ARBA00023004"/>
    </source>
</evidence>
<keyword evidence="8 12" id="KW-0798">TonB box</keyword>
<evidence type="ECO:0000313" key="19">
    <source>
        <dbReference type="Proteomes" id="UP000463337"/>
    </source>
</evidence>
<dbReference type="EMBL" id="CP120353">
    <property type="protein sequence ID" value="WET63820.1"/>
    <property type="molecule type" value="Genomic_DNA"/>
</dbReference>
<dbReference type="RefSeq" id="WP_048927092.1">
    <property type="nucleotide sequence ID" value="NZ_AP019729.1"/>
</dbReference>
<evidence type="ECO:0000313" key="17">
    <source>
        <dbReference type="EMBL" id="MRY60269.1"/>
    </source>
</evidence>
<dbReference type="Proteomes" id="UP000463337">
    <property type="component" value="Unassembled WGS sequence"/>
</dbReference>
<dbReference type="InterPro" id="IPR037066">
    <property type="entry name" value="Plug_dom_sf"/>
</dbReference>
<dbReference type="GO" id="GO:0006826">
    <property type="term" value="P:iron ion transport"/>
    <property type="evidence" value="ECO:0007669"/>
    <property type="project" value="UniProtKB-KW"/>
</dbReference>
<keyword evidence="10 11" id="KW-0998">Cell outer membrane</keyword>
<dbReference type="Proteomes" id="UP001221009">
    <property type="component" value="Chromosome"/>
</dbReference>
<dbReference type="SUPFAM" id="SSF56935">
    <property type="entry name" value="Porins"/>
    <property type="match status" value="1"/>
</dbReference>
<keyword evidence="5 11" id="KW-0812">Transmembrane</keyword>
<evidence type="ECO:0000259" key="14">
    <source>
        <dbReference type="Pfam" id="PF00593"/>
    </source>
</evidence>
<dbReference type="InterPro" id="IPR023996">
    <property type="entry name" value="TonB-dep_OMP_SusC/RagA"/>
</dbReference>
<dbReference type="NCBIfam" id="TIGR04056">
    <property type="entry name" value="OMP_RagA_SusC"/>
    <property type="match status" value="1"/>
</dbReference>
<sequence length="1011" mass="111162">MRKSFILLLAFFLCVTGYAQKLTISGVVIDKDLNEPLTGVNVLVKGTTTGTITDFDGKYTLEADANSILVFSYLSMKTIEEPVNGRTKIDVTMVSDAEALDEVVVTAMGIKRESKTLTYSAQTVGGKDLNEIKNVNMINSLQGKSAGLQITPNSTGAGGSSKILFRGNKSISGNNQPLIVVDGVPMMMNVSDSQIDGSYGGGRDGGDAMSTINPDDIAQITLLKGASAAALYGAVAANGAIMVTTKSSQSGKVAINVSSNTTVETPMVLPKFQNSYGVSNQGTFSWGDKLASASPNYAKDYYNLGYTTNNSISLAGGNDNISSYFSYANVSSNGIVPENTYMSHNLLAKVGFNLWTKLHVDVSARYNNQHIENQPTAGYVGNPTLGAYLFPRGEDWDYYKSNYEVYDGTRNINVHNWTNTAQEQFSNPYWMLNRQKPVSYRNRYEFGGSVKYDIMEGLSVTGRLRYERGDETWNLNEYASSTAGRNLLGTMKDTRVNSEQTYGDLLAQYNKTWEDTYSLSVTAGGSYQKTKSSSLELIGWGDSQFSVNDAGVITSGAYYPNIFSPANYYKLQTTKTLAEKRLNSVFATAQFGYKEGLFIDVSARNDWSSTLAFTDGVSFFYPSVGASVLLDRFIDFGKNVDLFKLRASYSIVGNDVPIGVTNERYTLGDQGALNPPEKSSFRTLKPEKTNSLEVGFDGTFFQNRFNVNLTYYKTNTKNQYFDISAPWETGLKSRYINAGNVQNQGFEVSLGWYNQFTDNFSWSTNFNFSYNNNKIIELADELSEWNLTSYCTGAKVLLKEGGHFGDLYVRDLQRDDNGKPIVSDTGAPVLAGSDNKDLVYAGDMNAKVNMGWTNTFHYKDFTLSFLIDAKVGGKVLSMTEATMDGWGVSERSGLARDAGFVEVDGVQFDPQLYYSTTGGTSYNSNILTSQYVYDATNVRLRELSFGYTFRNLFGAGKNLTASIIGRNLFFFYKDAPMDPDVAAGTGNGWQGIDMFALPTTRSFGLNLKLNF</sequence>
<reference evidence="18" key="3">
    <citation type="submission" date="2023-03" db="EMBL/GenBank/DDBJ databases">
        <title>Parabacteroides distasonis, a bacteria resistant against UC.</title>
        <authorList>
            <person name="Dai W."/>
        </authorList>
    </citation>
    <scope>NUCLEOTIDE SEQUENCE</scope>
    <source>
        <strain evidence="18">F1-28</strain>
    </source>
</reference>
<evidence type="ECO:0000256" key="2">
    <source>
        <dbReference type="ARBA" id="ARBA00022448"/>
    </source>
</evidence>
<evidence type="ECO:0000313" key="16">
    <source>
        <dbReference type="EMBL" id="MCB6519880.1"/>
    </source>
</evidence>
<protein>
    <submittedName>
        <fullName evidence="17">SusC/RagA family TonB-linked outer membrane protein</fullName>
    </submittedName>
</protein>
<dbReference type="NCBIfam" id="TIGR04057">
    <property type="entry name" value="SusC_RagA_signa"/>
    <property type="match status" value="1"/>
</dbReference>
<dbReference type="GeneID" id="93523419"/>
<accession>A0A174KXD7</accession>
<feature type="chain" id="PRO_5042683321" evidence="13">
    <location>
        <begin position="20"/>
        <end position="1011"/>
    </location>
</feature>
<dbReference type="PANTHER" id="PTHR32552:SF81">
    <property type="entry name" value="TONB-DEPENDENT OUTER MEMBRANE RECEPTOR"/>
    <property type="match status" value="1"/>
</dbReference>
<dbReference type="Gene3D" id="2.170.130.10">
    <property type="entry name" value="TonB-dependent receptor, plug domain"/>
    <property type="match status" value="1"/>
</dbReference>
<proteinExistence type="inferred from homology"/>
<comment type="similarity">
    <text evidence="11 12">Belongs to the TonB-dependent receptor family.</text>
</comment>
<dbReference type="Pfam" id="PF00593">
    <property type="entry name" value="TonB_dep_Rec_b-barrel"/>
    <property type="match status" value="1"/>
</dbReference>
<evidence type="ECO:0000256" key="3">
    <source>
        <dbReference type="ARBA" id="ARBA00022452"/>
    </source>
</evidence>
<keyword evidence="6" id="KW-0408">Iron</keyword>
<evidence type="ECO:0000256" key="7">
    <source>
        <dbReference type="ARBA" id="ARBA00023065"/>
    </source>
</evidence>
<comment type="subcellular location">
    <subcellularLocation>
        <location evidence="1 11">Cell outer membrane</location>
        <topology evidence="1 11">Multi-pass membrane protein</topology>
    </subcellularLocation>
</comment>
<dbReference type="InterPro" id="IPR012910">
    <property type="entry name" value="Plug_dom"/>
</dbReference>
<dbReference type="PANTHER" id="PTHR32552">
    <property type="entry name" value="FERRICHROME IRON RECEPTOR-RELATED"/>
    <property type="match status" value="1"/>
</dbReference>
<keyword evidence="2 11" id="KW-0813">Transport</keyword>
<dbReference type="GO" id="GO:0009279">
    <property type="term" value="C:cell outer membrane"/>
    <property type="evidence" value="ECO:0007669"/>
    <property type="project" value="UniProtKB-SubCell"/>
</dbReference>